<dbReference type="GO" id="GO:0016747">
    <property type="term" value="F:acyltransferase activity, transferring groups other than amino-acyl groups"/>
    <property type="evidence" value="ECO:0007669"/>
    <property type="project" value="InterPro"/>
</dbReference>
<dbReference type="EMBL" id="BSYA01000254">
    <property type="protein sequence ID" value="GMG37710.1"/>
    <property type="molecule type" value="Genomic_DNA"/>
</dbReference>
<evidence type="ECO:0000259" key="1">
    <source>
        <dbReference type="Pfam" id="PF00583"/>
    </source>
</evidence>
<gene>
    <name evidence="2" type="ORF">Aory04_001252200</name>
</gene>
<organism evidence="2 3">
    <name type="scientific">Aspergillus oryzae</name>
    <name type="common">Yellow koji mold</name>
    <dbReference type="NCBI Taxonomy" id="5062"/>
    <lineage>
        <taxon>Eukaryota</taxon>
        <taxon>Fungi</taxon>
        <taxon>Dikarya</taxon>
        <taxon>Ascomycota</taxon>
        <taxon>Pezizomycotina</taxon>
        <taxon>Eurotiomycetes</taxon>
        <taxon>Eurotiomycetidae</taxon>
        <taxon>Eurotiales</taxon>
        <taxon>Aspergillaceae</taxon>
        <taxon>Aspergillus</taxon>
        <taxon>Aspergillus subgen. Circumdati</taxon>
    </lineage>
</organism>
<protein>
    <submittedName>
        <fullName evidence="2">Unnamed protein product</fullName>
    </submittedName>
</protein>
<comment type="caution">
    <text evidence="2">The sequence shown here is derived from an EMBL/GenBank/DDBJ whole genome shotgun (WGS) entry which is preliminary data.</text>
</comment>
<proteinExistence type="predicted"/>
<dbReference type="Pfam" id="PF00583">
    <property type="entry name" value="Acetyltransf_1"/>
    <property type="match status" value="1"/>
</dbReference>
<dbReference type="AlphaFoldDB" id="A0AAN4Z0Q0"/>
<dbReference type="Proteomes" id="UP001165205">
    <property type="component" value="Unassembled WGS sequence"/>
</dbReference>
<evidence type="ECO:0000313" key="3">
    <source>
        <dbReference type="Proteomes" id="UP001165205"/>
    </source>
</evidence>
<accession>A0AAN4Z0Q0</accession>
<name>A0AAN4Z0Q0_ASPOZ</name>
<dbReference type="Gene3D" id="3.40.630.30">
    <property type="match status" value="1"/>
</dbReference>
<dbReference type="InterPro" id="IPR016181">
    <property type="entry name" value="Acyl_CoA_acyltransferase"/>
</dbReference>
<evidence type="ECO:0000313" key="2">
    <source>
        <dbReference type="EMBL" id="GMG37710.1"/>
    </source>
</evidence>
<sequence>MDNSYANCVWRCIATLLSFTRYITSGYLDEAERVGIWGWLYSNHHHNSNPPQNQIPTSNDPRTIDMGKDGDLILITKFGYRIIGTLVLRVVDTVSELDEHIFVPEERLRIGVLGNGIKIGVIRAWAVQLQYRGVGVGRSLLEAAVEVSRKTGWRGPVFSVGHATSKWFGLGVGSMGMERYEWAWELLEDVRGEFGIVGG</sequence>
<feature type="domain" description="N-acetyltransferase" evidence="1">
    <location>
        <begin position="62"/>
        <end position="152"/>
    </location>
</feature>
<dbReference type="SUPFAM" id="SSF55729">
    <property type="entry name" value="Acyl-CoA N-acyltransferases (Nat)"/>
    <property type="match status" value="1"/>
</dbReference>
<dbReference type="InterPro" id="IPR000182">
    <property type="entry name" value="GNAT_dom"/>
</dbReference>
<reference evidence="2" key="1">
    <citation type="submission" date="2023-04" db="EMBL/GenBank/DDBJ databases">
        <title>Aspergillus oryzae NBRC 4228.</title>
        <authorList>
            <person name="Ichikawa N."/>
            <person name="Sato H."/>
            <person name="Tonouchi N."/>
        </authorList>
    </citation>
    <scope>NUCLEOTIDE SEQUENCE</scope>
    <source>
        <strain evidence="2">NBRC 4228</strain>
    </source>
</reference>